<evidence type="ECO:0000313" key="4">
    <source>
        <dbReference type="Proteomes" id="UP001224775"/>
    </source>
</evidence>
<feature type="transmembrane region" description="Helical" evidence="2">
    <location>
        <begin position="84"/>
        <end position="103"/>
    </location>
</feature>
<dbReference type="InterPro" id="IPR016833">
    <property type="entry name" value="Put_Na-Bile_cotransptr"/>
</dbReference>
<dbReference type="PANTHER" id="PTHR18640:SF5">
    <property type="entry name" value="SODIUM_BILE ACID COTRANSPORTER 7"/>
    <property type="match status" value="1"/>
</dbReference>
<feature type="transmembrane region" description="Helical" evidence="2">
    <location>
        <begin position="212"/>
        <end position="236"/>
    </location>
</feature>
<reference evidence="3" key="1">
    <citation type="submission" date="2023-06" db="EMBL/GenBank/DDBJ databases">
        <title>Survivors Of The Sea: Transcriptome response of Skeletonema marinoi to long-term dormancy.</title>
        <authorList>
            <person name="Pinder M.I.M."/>
            <person name="Kourtchenko O."/>
            <person name="Robertson E.K."/>
            <person name="Larsson T."/>
            <person name="Maumus F."/>
            <person name="Osuna-Cruz C.M."/>
            <person name="Vancaester E."/>
            <person name="Stenow R."/>
            <person name="Vandepoele K."/>
            <person name="Ploug H."/>
            <person name="Bruchert V."/>
            <person name="Godhe A."/>
            <person name="Topel M."/>
        </authorList>
    </citation>
    <scope>NUCLEOTIDE SEQUENCE</scope>
    <source>
        <strain evidence="3">R05AC</strain>
    </source>
</reference>
<organism evidence="3 4">
    <name type="scientific">Skeletonema marinoi</name>
    <dbReference type="NCBI Taxonomy" id="267567"/>
    <lineage>
        <taxon>Eukaryota</taxon>
        <taxon>Sar</taxon>
        <taxon>Stramenopiles</taxon>
        <taxon>Ochrophyta</taxon>
        <taxon>Bacillariophyta</taxon>
        <taxon>Coscinodiscophyceae</taxon>
        <taxon>Thalassiosirophycidae</taxon>
        <taxon>Thalassiosirales</taxon>
        <taxon>Skeletonemataceae</taxon>
        <taxon>Skeletonema</taxon>
        <taxon>Skeletonema marinoi-dohrnii complex</taxon>
    </lineage>
</organism>
<feature type="region of interest" description="Disordered" evidence="1">
    <location>
        <begin position="1"/>
        <end position="59"/>
    </location>
</feature>
<keyword evidence="2" id="KW-0472">Membrane</keyword>
<dbReference type="AlphaFoldDB" id="A0AAD8XYB9"/>
<dbReference type="Gene3D" id="1.20.1530.20">
    <property type="match status" value="1"/>
</dbReference>
<protein>
    <submittedName>
        <fullName evidence="3">Bile acid:sodium symporter family protein</fullName>
    </submittedName>
</protein>
<dbReference type="PANTHER" id="PTHR18640">
    <property type="entry name" value="SOLUTE CARRIER FAMILY 10 MEMBER 7"/>
    <property type="match status" value="1"/>
</dbReference>
<evidence type="ECO:0000256" key="2">
    <source>
        <dbReference type="SAM" id="Phobius"/>
    </source>
</evidence>
<feature type="transmembrane region" description="Helical" evidence="2">
    <location>
        <begin position="115"/>
        <end position="133"/>
    </location>
</feature>
<gene>
    <name evidence="3" type="ORF">QTG54_013595</name>
</gene>
<proteinExistence type="predicted"/>
<dbReference type="InterPro" id="IPR038770">
    <property type="entry name" value="Na+/solute_symporter_sf"/>
</dbReference>
<comment type="caution">
    <text evidence="3">The sequence shown here is derived from an EMBL/GenBank/DDBJ whole genome shotgun (WGS) entry which is preliminary data.</text>
</comment>
<dbReference type="Proteomes" id="UP001224775">
    <property type="component" value="Unassembled WGS sequence"/>
</dbReference>
<feature type="transmembrane region" description="Helical" evidence="2">
    <location>
        <begin position="248"/>
        <end position="267"/>
    </location>
</feature>
<evidence type="ECO:0000256" key="1">
    <source>
        <dbReference type="SAM" id="MobiDB-lite"/>
    </source>
</evidence>
<accession>A0AAD8XYB9</accession>
<feature type="compositionally biased region" description="Polar residues" evidence="1">
    <location>
        <begin position="11"/>
        <end position="50"/>
    </location>
</feature>
<feature type="transmembrane region" description="Helical" evidence="2">
    <location>
        <begin position="279"/>
        <end position="300"/>
    </location>
</feature>
<name>A0AAD8XYB9_9STRA</name>
<keyword evidence="2" id="KW-1133">Transmembrane helix</keyword>
<feature type="transmembrane region" description="Helical" evidence="2">
    <location>
        <begin position="375"/>
        <end position="397"/>
    </location>
</feature>
<dbReference type="GO" id="GO:0005886">
    <property type="term" value="C:plasma membrane"/>
    <property type="evidence" value="ECO:0007669"/>
    <property type="project" value="TreeGrafter"/>
</dbReference>
<keyword evidence="4" id="KW-1185">Reference proteome</keyword>
<dbReference type="Pfam" id="PF13593">
    <property type="entry name" value="SBF_like"/>
    <property type="match status" value="1"/>
</dbReference>
<sequence>MELRRYKSKSAKLSPSVMSSSTDRNASSQEDTVMQPTTMKHNDNEFSANAETDDDPSGCASFDSAHETMIQVGADIRQEISKSLISNILLAMMLSSVLLAWLYPKLGAVYVQPEISASWIAVVIIFFVSGLSMDTASIIHAGTNIKFNTFIQLFNFVFVSAVCYLFSLLMLQYEVIPNSLAKGLVICSCLPQSICSAVVLTKSARGCPATAMINAVFSNLAGIILSPILIFCYLGVSSHVDKSSVIPMLLLKVALPLLAGQLVHYFISRELISVYDHSLKVIQEGAMVFIIFATFSQLFLKGTGTTLLDVAVMIAFQLVIMIISMLWVCMLLQILFPLPESEPKFHATGLFLSVSKTMPMGIPLINALYKDHPNLALFTLPLLLWYPLTIVMGILIAPRVSEYVQREENMLRKRQDEKQQAEMMDYHQVL</sequence>
<feature type="transmembrane region" description="Helical" evidence="2">
    <location>
        <begin position="153"/>
        <end position="173"/>
    </location>
</feature>
<evidence type="ECO:0000313" key="3">
    <source>
        <dbReference type="EMBL" id="KAK1735889.1"/>
    </source>
</evidence>
<keyword evidence="2" id="KW-0812">Transmembrane</keyword>
<feature type="compositionally biased region" description="Basic residues" evidence="1">
    <location>
        <begin position="1"/>
        <end position="10"/>
    </location>
</feature>
<dbReference type="EMBL" id="JATAAI010000032">
    <property type="protein sequence ID" value="KAK1735889.1"/>
    <property type="molecule type" value="Genomic_DNA"/>
</dbReference>
<feature type="transmembrane region" description="Helical" evidence="2">
    <location>
        <begin position="312"/>
        <end position="336"/>
    </location>
</feature>